<feature type="transmembrane region" description="Helical" evidence="2">
    <location>
        <begin position="54"/>
        <end position="77"/>
    </location>
</feature>
<reference evidence="3" key="1">
    <citation type="submission" date="2019-06" db="EMBL/GenBank/DDBJ databases">
        <authorList>
            <person name="Zheng W."/>
        </authorList>
    </citation>
    <scope>NUCLEOTIDE SEQUENCE</scope>
    <source>
        <strain evidence="3">QDHG01</strain>
    </source>
</reference>
<keyword evidence="4" id="KW-1185">Reference proteome</keyword>
<comment type="caution">
    <text evidence="3">The sequence shown here is derived from an EMBL/GenBank/DDBJ whole genome shotgun (WGS) entry which is preliminary data.</text>
</comment>
<name>A0A8J8T8Q9_HALGN</name>
<feature type="compositionally biased region" description="Basic residues" evidence="1">
    <location>
        <begin position="145"/>
        <end position="159"/>
    </location>
</feature>
<organism evidence="3 4">
    <name type="scientific">Halteria grandinella</name>
    <dbReference type="NCBI Taxonomy" id="5974"/>
    <lineage>
        <taxon>Eukaryota</taxon>
        <taxon>Sar</taxon>
        <taxon>Alveolata</taxon>
        <taxon>Ciliophora</taxon>
        <taxon>Intramacronucleata</taxon>
        <taxon>Spirotrichea</taxon>
        <taxon>Stichotrichia</taxon>
        <taxon>Sporadotrichida</taxon>
        <taxon>Halteriidae</taxon>
        <taxon>Halteria</taxon>
    </lineage>
</organism>
<evidence type="ECO:0000313" key="3">
    <source>
        <dbReference type="EMBL" id="TNV86627.1"/>
    </source>
</evidence>
<feature type="transmembrane region" description="Helical" evidence="2">
    <location>
        <begin position="21"/>
        <end position="42"/>
    </location>
</feature>
<gene>
    <name evidence="3" type="ORF">FGO68_gene11318</name>
</gene>
<feature type="compositionally biased region" description="Polar residues" evidence="1">
    <location>
        <begin position="160"/>
        <end position="169"/>
    </location>
</feature>
<proteinExistence type="predicted"/>
<protein>
    <submittedName>
        <fullName evidence="3">Uncharacterized protein</fullName>
    </submittedName>
</protein>
<accession>A0A8J8T8Q9</accession>
<feature type="region of interest" description="Disordered" evidence="1">
    <location>
        <begin position="133"/>
        <end position="169"/>
    </location>
</feature>
<evidence type="ECO:0000256" key="2">
    <source>
        <dbReference type="SAM" id="Phobius"/>
    </source>
</evidence>
<dbReference type="Proteomes" id="UP000785679">
    <property type="component" value="Unassembled WGS sequence"/>
</dbReference>
<keyword evidence="2" id="KW-1133">Transmembrane helix</keyword>
<dbReference type="OrthoDB" id="327433at2759"/>
<keyword evidence="2" id="KW-0812">Transmembrane</keyword>
<dbReference type="AlphaFoldDB" id="A0A8J8T8Q9"/>
<keyword evidence="2" id="KW-0472">Membrane</keyword>
<evidence type="ECO:0000313" key="4">
    <source>
        <dbReference type="Proteomes" id="UP000785679"/>
    </source>
</evidence>
<sequence length="198" mass="23242">MFSSILQLIAKPMDSYAENAICLFNELMATIYLYVLIGLAIASDDIVLRENIGLGLISILLFSLLVNLLKVLIMMIIQVIKKIKQKVASSNYRIRIIRKPVHKFPSSMPNITEVKKYELEEYKEEEKEEIKEEFKDEEQVQQQKGKSKKKKKFKKKKAQSRWQLLNEQNETKDPTIQTISRSMCVEDIEDQKYALFRY</sequence>
<dbReference type="EMBL" id="RRYP01000941">
    <property type="protein sequence ID" value="TNV86627.1"/>
    <property type="molecule type" value="Genomic_DNA"/>
</dbReference>
<evidence type="ECO:0000256" key="1">
    <source>
        <dbReference type="SAM" id="MobiDB-lite"/>
    </source>
</evidence>